<name>A0A1H6ED63_9ACTN</name>
<accession>A0A1H6ED63</accession>
<protein>
    <submittedName>
        <fullName evidence="1">Uncharacterized protein</fullName>
    </submittedName>
</protein>
<dbReference type="Proteomes" id="UP000236754">
    <property type="component" value="Unassembled WGS sequence"/>
</dbReference>
<reference evidence="1 2" key="1">
    <citation type="submission" date="2016-10" db="EMBL/GenBank/DDBJ databases">
        <authorList>
            <person name="de Groot N.N."/>
        </authorList>
    </citation>
    <scope>NUCLEOTIDE SEQUENCE [LARGE SCALE GENOMIC DNA]</scope>
    <source>
        <strain evidence="1 2">CGMCC 4.2023</strain>
    </source>
</reference>
<proteinExistence type="predicted"/>
<dbReference type="EMBL" id="FNVU01000034">
    <property type="protein sequence ID" value="SEG95748.1"/>
    <property type="molecule type" value="Genomic_DNA"/>
</dbReference>
<keyword evidence="2" id="KW-1185">Reference proteome</keyword>
<organism evidence="1 2">
    <name type="scientific">Actinacidiphila yanglinensis</name>
    <dbReference type="NCBI Taxonomy" id="310779"/>
    <lineage>
        <taxon>Bacteria</taxon>
        <taxon>Bacillati</taxon>
        <taxon>Actinomycetota</taxon>
        <taxon>Actinomycetes</taxon>
        <taxon>Kitasatosporales</taxon>
        <taxon>Streptomycetaceae</taxon>
        <taxon>Actinacidiphila</taxon>
    </lineage>
</organism>
<gene>
    <name evidence="1" type="ORF">SAMN05216223_13462</name>
</gene>
<evidence type="ECO:0000313" key="2">
    <source>
        <dbReference type="Proteomes" id="UP000236754"/>
    </source>
</evidence>
<evidence type="ECO:0000313" key="1">
    <source>
        <dbReference type="EMBL" id="SEG95748.1"/>
    </source>
</evidence>
<sequence>MSRSDPYAGTTAVNGQVGHAAFARGESPGGAVRKLCDELTVTTTLLGKRITAWMAVRPRPCEQLPQAICPVASRFGGATWLPTCR</sequence>
<dbReference type="AlphaFoldDB" id="A0A1H6ED63"/>